<dbReference type="FunFam" id="1.10.10.10:FF:000322">
    <property type="entry name" value="Probable disease resistance protein At1g63360"/>
    <property type="match status" value="1"/>
</dbReference>
<dbReference type="InterPro" id="IPR044974">
    <property type="entry name" value="Disease_R_plants"/>
</dbReference>
<dbReference type="Pfam" id="PF00931">
    <property type="entry name" value="NB-ARC"/>
    <property type="match status" value="1"/>
</dbReference>
<gene>
    <name evidence="8" type="primary">LOC110683162</name>
</gene>
<dbReference type="InterPro" id="IPR058922">
    <property type="entry name" value="WHD_DRP"/>
</dbReference>
<feature type="domain" description="Disease resistance N-terminal" evidence="5">
    <location>
        <begin position="7"/>
        <end position="89"/>
    </location>
</feature>
<dbReference type="InterPro" id="IPR055414">
    <property type="entry name" value="LRR_R13L4/SHOC2-like"/>
</dbReference>
<dbReference type="RefSeq" id="XP_021715200.1">
    <property type="nucleotide sequence ID" value="XM_021859508.1"/>
</dbReference>
<dbReference type="SUPFAM" id="SSF52540">
    <property type="entry name" value="P-loop containing nucleoside triphosphate hydrolases"/>
    <property type="match status" value="1"/>
</dbReference>
<dbReference type="KEGG" id="cqi:110683162"/>
<keyword evidence="3" id="KW-0611">Plant defense</keyword>
<name>A0A803N3A5_CHEQI</name>
<feature type="domain" description="Disease resistance R13L4/SHOC-2-like LRR" evidence="7">
    <location>
        <begin position="570"/>
        <end position="858"/>
    </location>
</feature>
<evidence type="ECO:0000256" key="1">
    <source>
        <dbReference type="ARBA" id="ARBA00022737"/>
    </source>
</evidence>
<keyword evidence="1" id="KW-0677">Repeat</keyword>
<dbReference type="Gramene" id="AUR62039707-RA">
    <property type="protein sequence ID" value="AUR62039707-RA:cds"/>
    <property type="gene ID" value="AUR62039707"/>
</dbReference>
<dbReference type="Pfam" id="PF23598">
    <property type="entry name" value="LRR_14"/>
    <property type="match status" value="1"/>
</dbReference>
<evidence type="ECO:0000256" key="2">
    <source>
        <dbReference type="ARBA" id="ARBA00022741"/>
    </source>
</evidence>
<dbReference type="OMA" id="DLGMYIK"/>
<reference evidence="8" key="2">
    <citation type="submission" date="2021-03" db="UniProtKB">
        <authorList>
            <consortium name="EnsemblPlants"/>
        </authorList>
    </citation>
    <scope>IDENTIFICATION</scope>
</reference>
<reference evidence="8" key="1">
    <citation type="journal article" date="2017" name="Nature">
        <title>The genome of Chenopodium quinoa.</title>
        <authorList>
            <person name="Jarvis D.E."/>
            <person name="Ho Y.S."/>
            <person name="Lightfoot D.J."/>
            <person name="Schmoeckel S.M."/>
            <person name="Li B."/>
            <person name="Borm T.J.A."/>
            <person name="Ohyanagi H."/>
            <person name="Mineta K."/>
            <person name="Michell C.T."/>
            <person name="Saber N."/>
            <person name="Kharbatia N.M."/>
            <person name="Rupper R.R."/>
            <person name="Sharp A.R."/>
            <person name="Dally N."/>
            <person name="Boughton B.A."/>
            <person name="Woo Y.H."/>
            <person name="Gao G."/>
            <person name="Schijlen E.G.W.M."/>
            <person name="Guo X."/>
            <person name="Momin A.A."/>
            <person name="Negrao S."/>
            <person name="Al-Babili S."/>
            <person name="Gehring C."/>
            <person name="Roessner U."/>
            <person name="Jung C."/>
            <person name="Murphy K."/>
            <person name="Arold S.T."/>
            <person name="Gojobori T."/>
            <person name="van der Linden C.G."/>
            <person name="van Loo E.N."/>
            <person name="Jellen E.N."/>
            <person name="Maughan P.J."/>
            <person name="Tester M."/>
        </authorList>
    </citation>
    <scope>NUCLEOTIDE SEQUENCE [LARGE SCALE GENOMIC DNA]</scope>
    <source>
        <strain evidence="8">cv. PI 614886</strain>
    </source>
</reference>
<dbReference type="InterPro" id="IPR041118">
    <property type="entry name" value="Rx_N"/>
</dbReference>
<evidence type="ECO:0000259" key="5">
    <source>
        <dbReference type="Pfam" id="PF18052"/>
    </source>
</evidence>
<proteinExistence type="predicted"/>
<evidence type="ECO:0000259" key="7">
    <source>
        <dbReference type="Pfam" id="PF23598"/>
    </source>
</evidence>
<dbReference type="PANTHER" id="PTHR23155">
    <property type="entry name" value="DISEASE RESISTANCE PROTEIN RP"/>
    <property type="match status" value="1"/>
</dbReference>
<dbReference type="InterPro" id="IPR032675">
    <property type="entry name" value="LRR_dom_sf"/>
</dbReference>
<dbReference type="OrthoDB" id="646178at2759"/>
<dbReference type="RefSeq" id="XP_021715199.1">
    <property type="nucleotide sequence ID" value="XM_021859507.1"/>
</dbReference>
<evidence type="ECO:0000313" key="8">
    <source>
        <dbReference type="EnsemblPlants" id="AUR62039707-RA:cds"/>
    </source>
</evidence>
<dbReference type="GO" id="GO:0098542">
    <property type="term" value="P:defense response to other organism"/>
    <property type="evidence" value="ECO:0007669"/>
    <property type="project" value="TreeGrafter"/>
</dbReference>
<evidence type="ECO:0000313" key="9">
    <source>
        <dbReference type="Proteomes" id="UP000596660"/>
    </source>
</evidence>
<dbReference type="Gene3D" id="1.10.10.10">
    <property type="entry name" value="Winged helix-like DNA-binding domain superfamily/Winged helix DNA-binding domain"/>
    <property type="match status" value="1"/>
</dbReference>
<keyword evidence="9" id="KW-1185">Reference proteome</keyword>
<dbReference type="FunFam" id="3.40.50.300:FF:001091">
    <property type="entry name" value="Probable disease resistance protein At1g61300"/>
    <property type="match status" value="1"/>
</dbReference>
<accession>A0A803N3A5</accession>
<sequence length="923" mass="104592">MEAMVLLKAAGQQLGKWMVEEAKHLYAVKDKVEGLQSELEWIQCFLRNADEKHGDDELVQKWISEVNDFSYEAEDILEKYLLKVSNPRKKDEIWSLIKWATCALGDAISTHEVGCEIDVLSSKISKLAKRMKTYGVTPASSSSLSLDEMRCIHPHLPVDDIIGLEDDTNVLINHLMNRETKVIAISGMPGSGKTTLARKVYLTVKGHQFKMCAWVYVSLEFQPRNVIIGILLSLYADDKTERNLIQNMGPDDLEKKLYDVLKEKKCLVVLDDLWEASDWNRLKNAFSIEASSSKLMITTRNTALLSSVDPRGVTHEPKGLSPEDSWKLFRRKAFLDMKDICTRDPGMKDLGSKMIKRCNGLPLAIAVLGGLLAPKKTLKEWERVNKTFLRDNNDVVTKVLELSYTSLPYHLKPCFLHLGNFPEDSEIPTKKLYRMWIAEGIVAPRNDKPTETLEDTANSYLQELVHRCIVQVGKLGPAGRIRTCRLHDLMRHMCVKKAKEKNFLSIASHEGVDVGCSSSVIRDGNLHRVAVHFDQISLPSQSDKTSHLRSLMFFGSGPIYKGDHQGWLKEMISDFKLLRILDLENTGIEEVPRVIGNLIHLRYLSIMGTQVTTLPSTLRNLRCLQTLDLRVSLQQNCVLTIPNVLWRMKELNYLYLPSHAYKVKRFQKLRVKGLSSLKILKNFDTTRSQVNNLHKLENLRKLCIKNEVSKIETLKIILECQSIRNHNLLHLSLKIHGSILNVDAAILSSCNCLHTLELYGTNPTITELMLESFKFPESLTSLAIINCSLICTDPMQNFKNLHNLRSLSLDNVSFSGDCMDCTHGSFSKLVDLKLSNMDTLKEWKVGVGTMPNLYRLRIYDCDNLQRIPDGLPTSVRVVCKPCKSGINKYLTCPHFPVELVDDDDADLATRLLGKSSPLEVRPA</sequence>
<dbReference type="Pfam" id="PF23559">
    <property type="entry name" value="WHD_DRP"/>
    <property type="match status" value="1"/>
</dbReference>
<dbReference type="GO" id="GO:0043531">
    <property type="term" value="F:ADP binding"/>
    <property type="evidence" value="ECO:0007669"/>
    <property type="project" value="InterPro"/>
</dbReference>
<dbReference type="SUPFAM" id="SSF52058">
    <property type="entry name" value="L domain-like"/>
    <property type="match status" value="1"/>
</dbReference>
<organism evidence="8 9">
    <name type="scientific">Chenopodium quinoa</name>
    <name type="common">Quinoa</name>
    <dbReference type="NCBI Taxonomy" id="63459"/>
    <lineage>
        <taxon>Eukaryota</taxon>
        <taxon>Viridiplantae</taxon>
        <taxon>Streptophyta</taxon>
        <taxon>Embryophyta</taxon>
        <taxon>Tracheophyta</taxon>
        <taxon>Spermatophyta</taxon>
        <taxon>Magnoliopsida</taxon>
        <taxon>eudicotyledons</taxon>
        <taxon>Gunneridae</taxon>
        <taxon>Pentapetalae</taxon>
        <taxon>Caryophyllales</taxon>
        <taxon>Chenopodiaceae</taxon>
        <taxon>Chenopodioideae</taxon>
        <taxon>Atripliceae</taxon>
        <taxon>Chenopodium</taxon>
    </lineage>
</organism>
<protein>
    <submittedName>
        <fullName evidence="8">Uncharacterized protein</fullName>
    </submittedName>
</protein>
<feature type="domain" description="NB-ARC" evidence="4">
    <location>
        <begin position="165"/>
        <end position="334"/>
    </location>
</feature>
<dbReference type="PANTHER" id="PTHR23155:SF1185">
    <property type="entry name" value="DISEASE RESISTANCE RPP8-LIKE PROTEIN 3-RELATED"/>
    <property type="match status" value="1"/>
</dbReference>
<feature type="domain" description="Disease resistance protein winged helix" evidence="6">
    <location>
        <begin position="421"/>
        <end position="493"/>
    </location>
</feature>
<dbReference type="Gene3D" id="1.20.5.4130">
    <property type="match status" value="1"/>
</dbReference>
<dbReference type="InterPro" id="IPR038005">
    <property type="entry name" value="RX-like_CC"/>
</dbReference>
<dbReference type="Gene3D" id="3.40.50.300">
    <property type="entry name" value="P-loop containing nucleotide triphosphate hydrolases"/>
    <property type="match status" value="1"/>
</dbReference>
<evidence type="ECO:0000256" key="3">
    <source>
        <dbReference type="ARBA" id="ARBA00022821"/>
    </source>
</evidence>
<dbReference type="Proteomes" id="UP000596660">
    <property type="component" value="Unplaced"/>
</dbReference>
<dbReference type="Pfam" id="PF18052">
    <property type="entry name" value="Rx_N"/>
    <property type="match status" value="1"/>
</dbReference>
<dbReference type="FunFam" id="1.10.8.430:FF:000003">
    <property type="entry name" value="Probable disease resistance protein At5g66910"/>
    <property type="match status" value="1"/>
</dbReference>
<dbReference type="InterPro" id="IPR036388">
    <property type="entry name" value="WH-like_DNA-bd_sf"/>
</dbReference>
<keyword evidence="2" id="KW-0547">Nucleotide-binding</keyword>
<dbReference type="InterPro" id="IPR042197">
    <property type="entry name" value="Apaf_helical"/>
</dbReference>
<evidence type="ECO:0000259" key="6">
    <source>
        <dbReference type="Pfam" id="PF23559"/>
    </source>
</evidence>
<dbReference type="PRINTS" id="PR00364">
    <property type="entry name" value="DISEASERSIST"/>
</dbReference>
<dbReference type="Gene3D" id="1.10.8.430">
    <property type="entry name" value="Helical domain of apoptotic protease-activating factors"/>
    <property type="match status" value="1"/>
</dbReference>
<dbReference type="CDD" id="cd14798">
    <property type="entry name" value="RX-CC_like"/>
    <property type="match status" value="1"/>
</dbReference>
<dbReference type="GeneID" id="110683162"/>
<dbReference type="Gene3D" id="3.80.10.10">
    <property type="entry name" value="Ribonuclease Inhibitor"/>
    <property type="match status" value="1"/>
</dbReference>
<dbReference type="AlphaFoldDB" id="A0A803N3A5"/>
<dbReference type="InterPro" id="IPR002182">
    <property type="entry name" value="NB-ARC"/>
</dbReference>
<evidence type="ECO:0000259" key="4">
    <source>
        <dbReference type="Pfam" id="PF00931"/>
    </source>
</evidence>
<dbReference type="EnsemblPlants" id="AUR62039707-RA">
    <property type="protein sequence ID" value="AUR62039707-RA:cds"/>
    <property type="gene ID" value="AUR62039707"/>
</dbReference>
<dbReference type="InterPro" id="IPR027417">
    <property type="entry name" value="P-loop_NTPase"/>
</dbReference>